<dbReference type="WBParaSite" id="SBAD_0000941401-mRNA-1">
    <property type="protein sequence ID" value="SBAD_0000941401-mRNA-1"/>
    <property type="gene ID" value="SBAD_0000941401"/>
</dbReference>
<protein>
    <submittedName>
        <fullName evidence="3">Transposase</fullName>
    </submittedName>
</protein>
<proteinExistence type="predicted"/>
<gene>
    <name evidence="1" type="ORF">SBAD_LOCUS9087</name>
</gene>
<evidence type="ECO:0000313" key="1">
    <source>
        <dbReference type="EMBL" id="VDP21086.1"/>
    </source>
</evidence>
<evidence type="ECO:0000313" key="3">
    <source>
        <dbReference type="WBParaSite" id="SBAD_0000941401-mRNA-1"/>
    </source>
</evidence>
<evidence type="ECO:0000313" key="2">
    <source>
        <dbReference type="Proteomes" id="UP000270296"/>
    </source>
</evidence>
<reference evidence="1 2" key="2">
    <citation type="submission" date="2018-11" db="EMBL/GenBank/DDBJ databases">
        <authorList>
            <consortium name="Pathogen Informatics"/>
        </authorList>
    </citation>
    <scope>NUCLEOTIDE SEQUENCE [LARGE SCALE GENOMIC DNA]</scope>
</reference>
<dbReference type="Proteomes" id="UP000270296">
    <property type="component" value="Unassembled WGS sequence"/>
</dbReference>
<sequence length="75" mass="8495">MATRYRTDRKMNVFSLIEIVEKGGGHAEPREINISKTIGPDRPAVRERSCQLLANKSEQMPLKSTGCQPFYTPPF</sequence>
<organism evidence="3">
    <name type="scientific">Soboliphyme baturini</name>
    <dbReference type="NCBI Taxonomy" id="241478"/>
    <lineage>
        <taxon>Eukaryota</taxon>
        <taxon>Metazoa</taxon>
        <taxon>Ecdysozoa</taxon>
        <taxon>Nematoda</taxon>
        <taxon>Enoplea</taxon>
        <taxon>Dorylaimia</taxon>
        <taxon>Dioctophymatida</taxon>
        <taxon>Dioctophymatoidea</taxon>
        <taxon>Soboliphymatidae</taxon>
        <taxon>Soboliphyme</taxon>
    </lineage>
</organism>
<name>A0A183IZN9_9BILA</name>
<keyword evidence="2" id="KW-1185">Reference proteome</keyword>
<dbReference type="AlphaFoldDB" id="A0A183IZN9"/>
<accession>A0A183IZN9</accession>
<dbReference type="EMBL" id="UZAM01012300">
    <property type="protein sequence ID" value="VDP21086.1"/>
    <property type="molecule type" value="Genomic_DNA"/>
</dbReference>
<reference evidence="3" key="1">
    <citation type="submission" date="2016-06" db="UniProtKB">
        <authorList>
            <consortium name="WormBaseParasite"/>
        </authorList>
    </citation>
    <scope>IDENTIFICATION</scope>
</reference>